<dbReference type="KEGG" id="ptan:CRYO30217_00736"/>
<evidence type="ECO:0008006" key="8">
    <source>
        <dbReference type="Google" id="ProtNLM"/>
    </source>
</evidence>
<protein>
    <recommendedName>
        <fullName evidence="8">Prenyltransferase</fullName>
    </recommendedName>
</protein>
<keyword evidence="2 5" id="KW-0812">Transmembrane</keyword>
<dbReference type="GO" id="GO:0016765">
    <property type="term" value="F:transferase activity, transferring alkyl or aryl (other than methyl) groups"/>
    <property type="evidence" value="ECO:0007669"/>
    <property type="project" value="InterPro"/>
</dbReference>
<feature type="transmembrane region" description="Helical" evidence="5">
    <location>
        <begin position="82"/>
        <end position="100"/>
    </location>
</feature>
<keyword evidence="3 5" id="KW-1133">Transmembrane helix</keyword>
<reference evidence="6" key="1">
    <citation type="submission" date="2021-04" db="EMBL/GenBank/DDBJ databases">
        <authorList>
            <person name="Rodrigo-Torres L."/>
            <person name="Arahal R. D."/>
            <person name="Lucena T."/>
        </authorList>
    </citation>
    <scope>NUCLEOTIDE SEQUENCE</scope>
    <source>
        <strain evidence="6">AS29M-1</strain>
    </source>
</reference>
<dbReference type="Proteomes" id="UP000683507">
    <property type="component" value="Chromosome"/>
</dbReference>
<feature type="transmembrane region" description="Helical" evidence="5">
    <location>
        <begin position="206"/>
        <end position="221"/>
    </location>
</feature>
<feature type="transmembrane region" description="Helical" evidence="5">
    <location>
        <begin position="38"/>
        <end position="54"/>
    </location>
</feature>
<accession>A0A916NFJ2</accession>
<dbReference type="Pfam" id="PF01040">
    <property type="entry name" value="UbiA"/>
    <property type="match status" value="1"/>
</dbReference>
<evidence type="ECO:0000256" key="3">
    <source>
        <dbReference type="ARBA" id="ARBA00022989"/>
    </source>
</evidence>
<feature type="transmembrane region" description="Helical" evidence="5">
    <location>
        <begin position="168"/>
        <end position="185"/>
    </location>
</feature>
<gene>
    <name evidence="6" type="ORF">CRYO30217_00736</name>
</gene>
<evidence type="ECO:0000313" key="6">
    <source>
        <dbReference type="EMBL" id="CAG5078670.1"/>
    </source>
</evidence>
<name>A0A916NFJ2_9FLAO</name>
<feature type="transmembrane region" description="Helical" evidence="5">
    <location>
        <begin position="135"/>
        <end position="156"/>
    </location>
</feature>
<evidence type="ECO:0000313" key="7">
    <source>
        <dbReference type="Proteomes" id="UP000683507"/>
    </source>
</evidence>
<proteinExistence type="predicted"/>
<feature type="transmembrane region" description="Helical" evidence="5">
    <location>
        <begin position="9"/>
        <end position="32"/>
    </location>
</feature>
<dbReference type="AlphaFoldDB" id="A0A916NFJ2"/>
<dbReference type="RefSeq" id="WP_258540962.1">
    <property type="nucleotide sequence ID" value="NZ_OU015584.1"/>
</dbReference>
<dbReference type="GO" id="GO:0016020">
    <property type="term" value="C:membrane"/>
    <property type="evidence" value="ECO:0007669"/>
    <property type="project" value="UniProtKB-SubCell"/>
</dbReference>
<keyword evidence="7" id="KW-1185">Reference proteome</keyword>
<organism evidence="6 7">
    <name type="scientific">Parvicella tangerina</name>
    <dbReference type="NCBI Taxonomy" id="2829795"/>
    <lineage>
        <taxon>Bacteria</taxon>
        <taxon>Pseudomonadati</taxon>
        <taxon>Bacteroidota</taxon>
        <taxon>Flavobacteriia</taxon>
        <taxon>Flavobacteriales</taxon>
        <taxon>Parvicellaceae</taxon>
        <taxon>Parvicella</taxon>
    </lineage>
</organism>
<sequence>MSLLSGIKWVVYSNIWVAINVVAFYYFVILQVDLSFDWQYAGLLFLSTLFAYNYQRLIKNESVGSNSIHSERHSWISTHQRLISFLTIFGGLGTAVISLWILPLKLIVFAIPALAIVMFYARRGDNSSALRNIPFLKIFLISSVWVFTVLVLPFMIKERNFHSSILPLASLMFLFVFVMCIPFDIRDRKGDLGKLKTLPVVLGEKKSKWFAIFIMLLVSIGAVEFEYYAFCLASLVVVPSLLVTTEERPELFFTGWIEGQFLILMLLQVGLEVI</sequence>
<evidence type="ECO:0000256" key="5">
    <source>
        <dbReference type="SAM" id="Phobius"/>
    </source>
</evidence>
<dbReference type="EMBL" id="OU015584">
    <property type="protein sequence ID" value="CAG5078670.1"/>
    <property type="molecule type" value="Genomic_DNA"/>
</dbReference>
<feature type="transmembrane region" description="Helical" evidence="5">
    <location>
        <begin position="106"/>
        <end position="123"/>
    </location>
</feature>
<evidence type="ECO:0000256" key="4">
    <source>
        <dbReference type="ARBA" id="ARBA00023136"/>
    </source>
</evidence>
<evidence type="ECO:0000256" key="1">
    <source>
        <dbReference type="ARBA" id="ARBA00004141"/>
    </source>
</evidence>
<comment type="subcellular location">
    <subcellularLocation>
        <location evidence="1">Membrane</location>
        <topology evidence="1">Multi-pass membrane protein</topology>
    </subcellularLocation>
</comment>
<dbReference type="InterPro" id="IPR000537">
    <property type="entry name" value="UbiA_prenyltransferase"/>
</dbReference>
<keyword evidence="4 5" id="KW-0472">Membrane</keyword>
<evidence type="ECO:0000256" key="2">
    <source>
        <dbReference type="ARBA" id="ARBA00022692"/>
    </source>
</evidence>
<feature type="transmembrane region" description="Helical" evidence="5">
    <location>
        <begin position="251"/>
        <end position="271"/>
    </location>
</feature>